<evidence type="ECO:0000313" key="3">
    <source>
        <dbReference type="Proteomes" id="UP000442990"/>
    </source>
</evidence>
<proteinExistence type="predicted"/>
<keyword evidence="3" id="KW-1185">Reference proteome</keyword>
<comment type="caution">
    <text evidence="2">The sequence shown here is derived from an EMBL/GenBank/DDBJ whole genome shotgun (WGS) entry which is preliminary data.</text>
</comment>
<protein>
    <submittedName>
        <fullName evidence="2">Circularly permuted type 2 ATP-grasp protein</fullName>
    </submittedName>
</protein>
<gene>
    <name evidence="2" type="ORF">F8144_02265</name>
</gene>
<dbReference type="Gene3D" id="3.30.1490.270">
    <property type="match status" value="1"/>
</dbReference>
<evidence type="ECO:0000256" key="1">
    <source>
        <dbReference type="SAM" id="MobiDB-lite"/>
    </source>
</evidence>
<dbReference type="SUPFAM" id="SSF56059">
    <property type="entry name" value="Glutathione synthetase ATP-binding domain-like"/>
    <property type="match status" value="1"/>
</dbReference>
<dbReference type="Proteomes" id="UP000442990">
    <property type="component" value="Unassembled WGS sequence"/>
</dbReference>
<evidence type="ECO:0000313" key="2">
    <source>
        <dbReference type="EMBL" id="KAB1990766.1"/>
    </source>
</evidence>
<name>A0A7J5DPT9_9ACTN</name>
<organism evidence="2 3">
    <name type="scientific">Streptomyces triticiradicis</name>
    <dbReference type="NCBI Taxonomy" id="2651189"/>
    <lineage>
        <taxon>Bacteria</taxon>
        <taxon>Bacillati</taxon>
        <taxon>Actinomycetota</taxon>
        <taxon>Actinomycetes</taxon>
        <taxon>Kitasatosporales</taxon>
        <taxon>Streptomycetaceae</taxon>
        <taxon>Streptomyces</taxon>
    </lineage>
</organism>
<feature type="region of interest" description="Disordered" evidence="1">
    <location>
        <begin position="20"/>
        <end position="85"/>
    </location>
</feature>
<sequence>MAGCRRTARSRGCIARCAGRGHRGATGRIGRPVRLADRSRPHPRRGPRPCSCRVEPRHRPHRRSAPAGARESRQPMTSAAPVPPFTARNSLTARWLGSSTGATPVWPDQPDPARYETVLDGLEDRFLTRPAFLEADETKALEKDLNGTVDLLLSLPDRLFGGDVHAYAAATGLRPEQARLALRTPGQQPARIGRADLYHDGTRFRLLEFNLSSALGGLQTPELNRLLLAHDDLAAFAASEGLTFPDTVGALAAVILEAAYDLGRSRETPRVALMDWHAGYAKTEPEIRALARLLEPHGIEAIPCHTGQVRETGGRITVDGRPIDVVYRYFTLGELTADASSLARAEELLDAFTRCATPLLSPLRTSMHGNKRALAMLWDDRCQATYTPVEQDLVHRFLPWTRELRPGTALIRGEQQDLPAYCLRHRSDLVLKPSHGLGGTGTAVGRSMSDQEWAAAVDTAVKEHYVVQELVRPSPEQFPTPDTGELSPWTLNWGAFLIGHQYAGAFLRGLPTGRGDVISYDNKAYAGCVFESRRT</sequence>
<reference evidence="2 3" key="1">
    <citation type="submission" date="2019-09" db="EMBL/GenBank/DDBJ databases">
        <title>Isolation and identification of active actinomycetes.</title>
        <authorList>
            <person name="Yu Z."/>
            <person name="Han C."/>
            <person name="Yu B."/>
        </authorList>
    </citation>
    <scope>NUCLEOTIDE SEQUENCE [LARGE SCALE GENOMIC DNA]</scope>
    <source>
        <strain evidence="2 3">NEAU-H2</strain>
    </source>
</reference>
<dbReference type="AlphaFoldDB" id="A0A7J5DPT9"/>
<dbReference type="EMBL" id="WBKG01000001">
    <property type="protein sequence ID" value="KAB1990766.1"/>
    <property type="molecule type" value="Genomic_DNA"/>
</dbReference>
<accession>A0A7J5DPT9</accession>